<proteinExistence type="predicted"/>
<protein>
    <submittedName>
        <fullName evidence="1">Uncharacterized protein</fullName>
    </submittedName>
</protein>
<reference evidence="1" key="1">
    <citation type="submission" date="2014-11" db="EMBL/GenBank/DDBJ databases">
        <authorList>
            <person name="Amaro Gonzalez C."/>
        </authorList>
    </citation>
    <scope>NUCLEOTIDE SEQUENCE</scope>
</reference>
<name>A0A0E9S0M0_ANGAN</name>
<dbReference type="AlphaFoldDB" id="A0A0E9S0M0"/>
<reference evidence="1" key="2">
    <citation type="journal article" date="2015" name="Fish Shellfish Immunol.">
        <title>Early steps in the European eel (Anguilla anguilla)-Vibrio vulnificus interaction in the gills: Role of the RtxA13 toxin.</title>
        <authorList>
            <person name="Callol A."/>
            <person name="Pajuelo D."/>
            <person name="Ebbesson L."/>
            <person name="Teles M."/>
            <person name="MacKenzie S."/>
            <person name="Amaro C."/>
        </authorList>
    </citation>
    <scope>NUCLEOTIDE SEQUENCE</scope>
</reference>
<accession>A0A0E9S0M0</accession>
<evidence type="ECO:0000313" key="1">
    <source>
        <dbReference type="EMBL" id="JAH34994.1"/>
    </source>
</evidence>
<dbReference type="EMBL" id="GBXM01073583">
    <property type="protein sequence ID" value="JAH34994.1"/>
    <property type="molecule type" value="Transcribed_RNA"/>
</dbReference>
<organism evidence="1">
    <name type="scientific">Anguilla anguilla</name>
    <name type="common">European freshwater eel</name>
    <name type="synonym">Muraena anguilla</name>
    <dbReference type="NCBI Taxonomy" id="7936"/>
    <lineage>
        <taxon>Eukaryota</taxon>
        <taxon>Metazoa</taxon>
        <taxon>Chordata</taxon>
        <taxon>Craniata</taxon>
        <taxon>Vertebrata</taxon>
        <taxon>Euteleostomi</taxon>
        <taxon>Actinopterygii</taxon>
        <taxon>Neopterygii</taxon>
        <taxon>Teleostei</taxon>
        <taxon>Anguilliformes</taxon>
        <taxon>Anguillidae</taxon>
        <taxon>Anguilla</taxon>
    </lineage>
</organism>
<sequence>MAVLEHGKNVFNMRTFLRGPGLNSCIPEGQGKHLRLTF</sequence>